<comment type="caution">
    <text evidence="2">The sequence shown here is derived from an EMBL/GenBank/DDBJ whole genome shotgun (WGS) entry which is preliminary data.</text>
</comment>
<name>A0A932MNF8_UNCTE</name>
<dbReference type="EMBL" id="JACPUR010000001">
    <property type="protein sequence ID" value="MBI3126146.1"/>
    <property type="molecule type" value="Genomic_DNA"/>
</dbReference>
<keyword evidence="1" id="KW-0812">Transmembrane</keyword>
<evidence type="ECO:0000256" key="1">
    <source>
        <dbReference type="SAM" id="Phobius"/>
    </source>
</evidence>
<dbReference type="Proteomes" id="UP000782312">
    <property type="component" value="Unassembled WGS sequence"/>
</dbReference>
<evidence type="ECO:0000313" key="3">
    <source>
        <dbReference type="Proteomes" id="UP000782312"/>
    </source>
</evidence>
<proteinExistence type="predicted"/>
<evidence type="ECO:0000313" key="2">
    <source>
        <dbReference type="EMBL" id="MBI3126146.1"/>
    </source>
</evidence>
<keyword evidence="1" id="KW-1133">Transmembrane helix</keyword>
<accession>A0A932MNF8</accession>
<dbReference type="AlphaFoldDB" id="A0A932MNF8"/>
<gene>
    <name evidence="2" type="ORF">HYZ11_00905</name>
</gene>
<feature type="transmembrane region" description="Helical" evidence="1">
    <location>
        <begin position="20"/>
        <end position="39"/>
    </location>
</feature>
<protein>
    <submittedName>
        <fullName evidence="2">Uncharacterized protein</fullName>
    </submittedName>
</protein>
<keyword evidence="1" id="KW-0472">Membrane</keyword>
<sequence>MNFLKNVQAQWNAWVPFMKGAAVGVIVGPLFTLYMGWMVTSGNVTGQVEAALVNARASICVARARAAEAAVKDPSSLDWSARRALAEKWSLMPGQKAGTAEYAVTNACAEMLAEPVKNISKKETPS</sequence>
<organism evidence="2 3">
    <name type="scientific">Tectimicrobiota bacterium</name>
    <dbReference type="NCBI Taxonomy" id="2528274"/>
    <lineage>
        <taxon>Bacteria</taxon>
        <taxon>Pseudomonadati</taxon>
        <taxon>Nitrospinota/Tectimicrobiota group</taxon>
        <taxon>Candidatus Tectimicrobiota</taxon>
    </lineage>
</organism>
<reference evidence="2" key="1">
    <citation type="submission" date="2020-07" db="EMBL/GenBank/DDBJ databases">
        <title>Huge and variable diversity of episymbiotic CPR bacteria and DPANN archaea in groundwater ecosystems.</title>
        <authorList>
            <person name="He C.Y."/>
            <person name="Keren R."/>
            <person name="Whittaker M."/>
            <person name="Farag I.F."/>
            <person name="Doudna J."/>
            <person name="Cate J.H.D."/>
            <person name="Banfield J.F."/>
        </authorList>
    </citation>
    <scope>NUCLEOTIDE SEQUENCE</scope>
    <source>
        <strain evidence="2">NC_groundwater_763_Ag_S-0.2um_68_21</strain>
    </source>
</reference>